<organism evidence="1 2">
    <name type="scientific">Claviceps pusilla</name>
    <dbReference type="NCBI Taxonomy" id="123648"/>
    <lineage>
        <taxon>Eukaryota</taxon>
        <taxon>Fungi</taxon>
        <taxon>Dikarya</taxon>
        <taxon>Ascomycota</taxon>
        <taxon>Pezizomycotina</taxon>
        <taxon>Sordariomycetes</taxon>
        <taxon>Hypocreomycetidae</taxon>
        <taxon>Hypocreales</taxon>
        <taxon>Clavicipitaceae</taxon>
        <taxon>Claviceps</taxon>
    </lineage>
</organism>
<dbReference type="PANTHER" id="PTHR47381:SF3">
    <property type="entry name" value="ALPHA_BETA-HYDROLASES SUPERFAMILY PROTEIN"/>
    <property type="match status" value="1"/>
</dbReference>
<dbReference type="AlphaFoldDB" id="A0A9P7N580"/>
<reference evidence="1" key="1">
    <citation type="journal article" date="2020" name="bioRxiv">
        <title>Whole genome comparisons of ergot fungi reveals the divergence and evolution of species within the genus Claviceps are the result of varying mechanisms driving genome evolution and host range expansion.</title>
        <authorList>
            <person name="Wyka S.A."/>
            <person name="Mondo S.J."/>
            <person name="Liu M."/>
            <person name="Dettman J."/>
            <person name="Nalam V."/>
            <person name="Broders K.D."/>
        </authorList>
    </citation>
    <scope>NUCLEOTIDE SEQUENCE</scope>
    <source>
        <strain evidence="1">CCC 602</strain>
    </source>
</reference>
<evidence type="ECO:0000313" key="1">
    <source>
        <dbReference type="EMBL" id="KAG5987310.1"/>
    </source>
</evidence>
<keyword evidence="2" id="KW-1185">Reference proteome</keyword>
<dbReference type="Gene3D" id="3.40.50.1820">
    <property type="entry name" value="alpha/beta hydrolase"/>
    <property type="match status" value="1"/>
</dbReference>
<gene>
    <name evidence="1" type="ORF">E4U43_005135</name>
</gene>
<dbReference type="EMBL" id="SRPW01003344">
    <property type="protein sequence ID" value="KAG5987310.1"/>
    <property type="molecule type" value="Genomic_DNA"/>
</dbReference>
<dbReference type="InterPro" id="IPR029058">
    <property type="entry name" value="AB_hydrolase_fold"/>
</dbReference>
<dbReference type="OrthoDB" id="2152248at2759"/>
<name>A0A9P7N580_9HYPO</name>
<protein>
    <recommendedName>
        <fullName evidence="3">AB hydrolase-1 domain-containing protein</fullName>
    </recommendedName>
</protein>
<proteinExistence type="predicted"/>
<comment type="caution">
    <text evidence="1">The sequence shown here is derived from an EMBL/GenBank/DDBJ whole genome shotgun (WGS) entry which is preliminary data.</text>
</comment>
<dbReference type="SUPFAM" id="SSF53474">
    <property type="entry name" value="alpha/beta-Hydrolases"/>
    <property type="match status" value="1"/>
</dbReference>
<evidence type="ECO:0000313" key="2">
    <source>
        <dbReference type="Proteomes" id="UP000748025"/>
    </source>
</evidence>
<evidence type="ECO:0008006" key="3">
    <source>
        <dbReference type="Google" id="ProtNLM"/>
    </source>
</evidence>
<dbReference type="PANTHER" id="PTHR47381">
    <property type="entry name" value="ALPHA/BETA-HYDROLASES SUPERFAMILY PROTEIN"/>
    <property type="match status" value="1"/>
</dbReference>
<accession>A0A9P7N580</accession>
<sequence>MSPPPISQTTIPMAGLLVDVYGLGELPPPVASPSCSSSQTIPLTCLWLLHPRTRSRSSMQDIARRTVHAWHQTDLHASRRRGLIALAFDMPNHGSRQVCQTSNLAWEQGNLSHAIDMAGMVGGAASDVSLLMGLVGGYLGRGADVDAHVCLGWSLGGHAAWWSLFGEERMDGGVVVVGCADFVSLMTNRHKQCPLDTPTPFLGSHYFPPDLLSTVRSHDPKAILFGTTSVPPPSTAPSAAEQARLRGILDARVRGKKILACSGSDDHLVPYQRSAPLMALLKHATAPGGWYQDGGVVLEDRVYEGVGHAFGADMVRHAVEFLVKVVAEGPRRRT</sequence>
<dbReference type="Proteomes" id="UP000748025">
    <property type="component" value="Unassembled WGS sequence"/>
</dbReference>